<dbReference type="AlphaFoldDB" id="A0A8H5CCQ1"/>
<gene>
    <name evidence="1" type="ORF">D9758_015365</name>
</gene>
<protein>
    <submittedName>
        <fullName evidence="1">Uncharacterized protein</fullName>
    </submittedName>
</protein>
<accession>A0A8H5CCQ1</accession>
<proteinExistence type="predicted"/>
<evidence type="ECO:0000313" key="1">
    <source>
        <dbReference type="EMBL" id="KAF5338107.1"/>
    </source>
</evidence>
<comment type="caution">
    <text evidence="1">The sequence shown here is derived from an EMBL/GenBank/DDBJ whole genome shotgun (WGS) entry which is preliminary data.</text>
</comment>
<dbReference type="OrthoDB" id="3041043at2759"/>
<organism evidence="1 2">
    <name type="scientific">Tetrapyrgos nigripes</name>
    <dbReference type="NCBI Taxonomy" id="182062"/>
    <lineage>
        <taxon>Eukaryota</taxon>
        <taxon>Fungi</taxon>
        <taxon>Dikarya</taxon>
        <taxon>Basidiomycota</taxon>
        <taxon>Agaricomycotina</taxon>
        <taxon>Agaricomycetes</taxon>
        <taxon>Agaricomycetidae</taxon>
        <taxon>Agaricales</taxon>
        <taxon>Marasmiineae</taxon>
        <taxon>Marasmiaceae</taxon>
        <taxon>Tetrapyrgos</taxon>
    </lineage>
</organism>
<name>A0A8H5CCQ1_9AGAR</name>
<reference evidence="1 2" key="1">
    <citation type="journal article" date="2020" name="ISME J.">
        <title>Uncovering the hidden diversity of litter-decomposition mechanisms in mushroom-forming fungi.</title>
        <authorList>
            <person name="Floudas D."/>
            <person name="Bentzer J."/>
            <person name="Ahren D."/>
            <person name="Johansson T."/>
            <person name="Persson P."/>
            <person name="Tunlid A."/>
        </authorList>
    </citation>
    <scope>NUCLEOTIDE SEQUENCE [LARGE SCALE GENOMIC DNA]</scope>
    <source>
        <strain evidence="1 2">CBS 291.85</strain>
    </source>
</reference>
<dbReference type="Proteomes" id="UP000559256">
    <property type="component" value="Unassembled WGS sequence"/>
</dbReference>
<sequence>MVVGRVLRRYFSETDIWRLRVLQYEYGILIGGSTALQFFDLSSYPDSDLDLYVNRSKVKPLLLFIDEAGYTFQPTRKQSSASTRSLTEALAALERSLEAGREPWDVDDPSLDDLELAGYIASGIDGIFNFVNKGGEKIQVITTPGNPVSVILKYHSTCVQNLITHSHAYSLFPRTTFENRMTVKTPYTRRETDRHELARRKWEKRGWTIVQVPSAVDFLQGKNGGEFRAMRRYVGDSSCWTIPLEPINPESPGMDVPMSPDHDFVRANAWENRMMDNQDRFYFDFGDKSADSRPGLRDVYCYVRSECNDSFRRFKSFFSNARPGDALDSDYMRMVHEACSTYSSTRYQFDCQTRSELRGRVQRLVSNAFLNMPSFPGIPYECLPKPHVVIVDISFKAQPPQANAQDSHPSILTTVLVSPMDIQGLPDHYGKTSCTITVKPGWLSSLQQMNVNLVLCEDLTCVTACSTYRYECPTELEFPGRVERLVSNAFLNMPSFPDIPYDSLPKAPVIIKLTEVLFDIFMQFRFDPQARPSSTHIDNGLCLPAGHTRKTLPLWQEPLHFNGQAKLAFKSQEHGYQCPRFSTVSEDANFIMADFNGRSFQVGRVLRRYFSETDIWRLRVLQYEHGILIGGSTAFDLSSYPDSDLDLYINRSKVKPLLLFIDEAGYTFQPTRKQSSTPTRGLTEALAALERSSEDGRDPWDVDDPSLDDLEPAGYAGNGIDGVFNFVNEGGKKIQVITTLSNPVSVILKYHSKPHKSHAYSLFPRATFENRMTVKTPYDCPETDRHELARRKWEKRGWTIVQVPSAVDFLQGKNGGEFWAMRRYIGDSSCWTIPLEPINPDTPGMDVPMSLDYDLVRANAWENRMMEIDDRLYFSFRDQSNKSRPGLRDVYCCANFPCNDSLLHFKARPGDNLDSKYILMVHEACSTYRYNSECQTQSELRGRVQRLVSNAFLNMPSFPGIPYESLSKARVVKLTNVSWSSAPAWIMIWLGRAAGRYLF</sequence>
<evidence type="ECO:0000313" key="2">
    <source>
        <dbReference type="Proteomes" id="UP000559256"/>
    </source>
</evidence>
<keyword evidence="2" id="KW-1185">Reference proteome</keyword>
<dbReference type="EMBL" id="JAACJM010000200">
    <property type="protein sequence ID" value="KAF5338107.1"/>
    <property type="molecule type" value="Genomic_DNA"/>
</dbReference>